<reference evidence="1 2" key="1">
    <citation type="journal article" date="2018" name="Front. Plant Sci.">
        <title>Red Clover (Trifolium pratense) and Zigzag Clover (T. medium) - A Picture of Genomic Similarities and Differences.</title>
        <authorList>
            <person name="Dluhosova J."/>
            <person name="Istvanek J."/>
            <person name="Nedelnik J."/>
            <person name="Repkova J."/>
        </authorList>
    </citation>
    <scope>NUCLEOTIDE SEQUENCE [LARGE SCALE GENOMIC DNA]</scope>
    <source>
        <strain evidence="2">cv. 10/8</strain>
        <tissue evidence="1">Leaf</tissue>
    </source>
</reference>
<keyword evidence="2" id="KW-1185">Reference proteome</keyword>
<feature type="non-terminal residue" evidence="1">
    <location>
        <position position="21"/>
    </location>
</feature>
<protein>
    <submittedName>
        <fullName evidence="1">Uncharacterized protein</fullName>
    </submittedName>
</protein>
<proteinExistence type="predicted"/>
<comment type="caution">
    <text evidence="1">The sequence shown here is derived from an EMBL/GenBank/DDBJ whole genome shotgun (WGS) entry which is preliminary data.</text>
</comment>
<sequence>MAVAPVVAFSHSHRALNGWPV</sequence>
<evidence type="ECO:0000313" key="1">
    <source>
        <dbReference type="EMBL" id="MCI72024.1"/>
    </source>
</evidence>
<organism evidence="1 2">
    <name type="scientific">Trifolium medium</name>
    <dbReference type="NCBI Taxonomy" id="97028"/>
    <lineage>
        <taxon>Eukaryota</taxon>
        <taxon>Viridiplantae</taxon>
        <taxon>Streptophyta</taxon>
        <taxon>Embryophyta</taxon>
        <taxon>Tracheophyta</taxon>
        <taxon>Spermatophyta</taxon>
        <taxon>Magnoliopsida</taxon>
        <taxon>eudicotyledons</taxon>
        <taxon>Gunneridae</taxon>
        <taxon>Pentapetalae</taxon>
        <taxon>rosids</taxon>
        <taxon>fabids</taxon>
        <taxon>Fabales</taxon>
        <taxon>Fabaceae</taxon>
        <taxon>Papilionoideae</taxon>
        <taxon>50 kb inversion clade</taxon>
        <taxon>NPAAA clade</taxon>
        <taxon>Hologalegina</taxon>
        <taxon>IRL clade</taxon>
        <taxon>Trifolieae</taxon>
        <taxon>Trifolium</taxon>
    </lineage>
</organism>
<dbReference type="AlphaFoldDB" id="A0A392UH71"/>
<accession>A0A392UH71</accession>
<dbReference type="EMBL" id="LXQA010808847">
    <property type="protein sequence ID" value="MCI72024.1"/>
    <property type="molecule type" value="Genomic_DNA"/>
</dbReference>
<dbReference type="Proteomes" id="UP000265520">
    <property type="component" value="Unassembled WGS sequence"/>
</dbReference>
<evidence type="ECO:0000313" key="2">
    <source>
        <dbReference type="Proteomes" id="UP000265520"/>
    </source>
</evidence>
<name>A0A392UH71_9FABA</name>